<dbReference type="Proteomes" id="UP000318878">
    <property type="component" value="Unassembled WGS sequence"/>
</dbReference>
<dbReference type="EMBL" id="SJPF01000008">
    <property type="protein sequence ID" value="TWT29434.1"/>
    <property type="molecule type" value="Genomic_DNA"/>
</dbReference>
<dbReference type="RefSeq" id="WP_146436796.1">
    <property type="nucleotide sequence ID" value="NZ_SJPF01000008.1"/>
</dbReference>
<evidence type="ECO:0000313" key="1">
    <source>
        <dbReference type="EMBL" id="TWT29434.1"/>
    </source>
</evidence>
<keyword evidence="2" id="KW-1185">Reference proteome</keyword>
<reference evidence="1 2" key="1">
    <citation type="submission" date="2019-02" db="EMBL/GenBank/DDBJ databases">
        <title>Deep-cultivation of Planctomycetes and their phenomic and genomic characterization uncovers novel biology.</title>
        <authorList>
            <person name="Wiegand S."/>
            <person name="Jogler M."/>
            <person name="Boedeker C."/>
            <person name="Pinto D."/>
            <person name="Vollmers J."/>
            <person name="Rivas-Marin E."/>
            <person name="Kohn T."/>
            <person name="Peeters S.H."/>
            <person name="Heuer A."/>
            <person name="Rast P."/>
            <person name="Oberbeckmann S."/>
            <person name="Bunk B."/>
            <person name="Jeske O."/>
            <person name="Meyerdierks A."/>
            <person name="Storesund J.E."/>
            <person name="Kallscheuer N."/>
            <person name="Luecker S."/>
            <person name="Lage O.M."/>
            <person name="Pohl T."/>
            <person name="Merkel B.J."/>
            <person name="Hornburger P."/>
            <person name="Mueller R.-W."/>
            <person name="Bruemmer F."/>
            <person name="Labrenz M."/>
            <person name="Spormann A.M."/>
            <person name="Op Den Camp H."/>
            <person name="Overmann J."/>
            <person name="Amann R."/>
            <person name="Jetten M.S.M."/>
            <person name="Mascher T."/>
            <person name="Medema M.H."/>
            <person name="Devos D.P."/>
            <person name="Kaster A.-K."/>
            <person name="Ovreas L."/>
            <person name="Rohde M."/>
            <person name="Galperin M.Y."/>
            <person name="Jogler C."/>
        </authorList>
    </citation>
    <scope>NUCLEOTIDE SEQUENCE [LARGE SCALE GENOMIC DNA]</scope>
    <source>
        <strain evidence="1 2">Enr8</strain>
    </source>
</reference>
<name>A0A5C5USS4_9BACT</name>
<proteinExistence type="predicted"/>
<gene>
    <name evidence="1" type="ORF">Enr8_49500</name>
</gene>
<evidence type="ECO:0008006" key="3">
    <source>
        <dbReference type="Google" id="ProtNLM"/>
    </source>
</evidence>
<dbReference type="InterPro" id="IPR018715">
    <property type="entry name" value="DUF2239"/>
</dbReference>
<sequence length="194" mass="21387">MATTAPTQCTAFAGTRQIGSGELATVAPAVWQAMQADNDLEVLVYEDATGTLVDFDFYGSLEEILDRLDSADRWAQDDAIHAAKRPQRKAVVREVKLLPRHWQWLDTQPGGASAALRRLVEEAKRVSGPADRVRRSQEAAYHFMADMAGDLVGFEEANRALFAGDLARFEEMSATWPVDVTNYIKRLGAAAFAK</sequence>
<dbReference type="Pfam" id="PF09998">
    <property type="entry name" value="DUF2239"/>
    <property type="match status" value="1"/>
</dbReference>
<comment type="caution">
    <text evidence="1">The sequence shown here is derived from an EMBL/GenBank/DDBJ whole genome shotgun (WGS) entry which is preliminary data.</text>
</comment>
<dbReference type="AlphaFoldDB" id="A0A5C5USS4"/>
<organism evidence="1 2">
    <name type="scientific">Blastopirellula retiformator</name>
    <dbReference type="NCBI Taxonomy" id="2527970"/>
    <lineage>
        <taxon>Bacteria</taxon>
        <taxon>Pseudomonadati</taxon>
        <taxon>Planctomycetota</taxon>
        <taxon>Planctomycetia</taxon>
        <taxon>Pirellulales</taxon>
        <taxon>Pirellulaceae</taxon>
        <taxon>Blastopirellula</taxon>
    </lineage>
</organism>
<dbReference type="OrthoDB" id="282960at2"/>
<protein>
    <recommendedName>
        <fullName evidence="3">DUF2239 domain-containing protein</fullName>
    </recommendedName>
</protein>
<accession>A0A5C5USS4</accession>
<evidence type="ECO:0000313" key="2">
    <source>
        <dbReference type="Proteomes" id="UP000318878"/>
    </source>
</evidence>